<accession>A0A6V8KEV8</accession>
<dbReference type="PRINTS" id="PR00032">
    <property type="entry name" value="HTHARAC"/>
</dbReference>
<dbReference type="Proteomes" id="UP000482800">
    <property type="component" value="Unassembled WGS sequence"/>
</dbReference>
<proteinExistence type="predicted"/>
<evidence type="ECO:0000256" key="3">
    <source>
        <dbReference type="ARBA" id="ARBA00023163"/>
    </source>
</evidence>
<gene>
    <name evidence="5" type="ORF">Phou_061700</name>
</gene>
<dbReference type="InterPro" id="IPR032783">
    <property type="entry name" value="AraC_lig"/>
</dbReference>
<dbReference type="SUPFAM" id="SSF46689">
    <property type="entry name" value="Homeodomain-like"/>
    <property type="match status" value="2"/>
</dbReference>
<dbReference type="InterPro" id="IPR050204">
    <property type="entry name" value="AraC_XylS_family_regulators"/>
</dbReference>
<dbReference type="InterPro" id="IPR018062">
    <property type="entry name" value="HTH_AraC-typ_CS"/>
</dbReference>
<keyword evidence="3" id="KW-0804">Transcription</keyword>
<dbReference type="InterPro" id="IPR020449">
    <property type="entry name" value="Tscrpt_reg_AraC-type_HTH"/>
</dbReference>
<reference evidence="5 6" key="1">
    <citation type="submission" date="2020-03" db="EMBL/GenBank/DDBJ databases">
        <title>Whole genome shotgun sequence of Phytohabitans houttuyneae NBRC 108639.</title>
        <authorList>
            <person name="Komaki H."/>
            <person name="Tamura T."/>
        </authorList>
    </citation>
    <scope>NUCLEOTIDE SEQUENCE [LARGE SCALE GENOMIC DNA]</scope>
    <source>
        <strain evidence="5 6">NBRC 108639</strain>
    </source>
</reference>
<keyword evidence="6" id="KW-1185">Reference proteome</keyword>
<dbReference type="InterPro" id="IPR009057">
    <property type="entry name" value="Homeodomain-like_sf"/>
</dbReference>
<dbReference type="PANTHER" id="PTHR46796:SF7">
    <property type="entry name" value="ARAC FAMILY TRANSCRIPTIONAL REGULATOR"/>
    <property type="match status" value="1"/>
</dbReference>
<dbReference type="InterPro" id="IPR018060">
    <property type="entry name" value="HTH_AraC"/>
</dbReference>
<dbReference type="GO" id="GO:0003700">
    <property type="term" value="F:DNA-binding transcription factor activity"/>
    <property type="evidence" value="ECO:0007669"/>
    <property type="project" value="InterPro"/>
</dbReference>
<keyword evidence="1" id="KW-0805">Transcription regulation</keyword>
<evidence type="ECO:0000313" key="5">
    <source>
        <dbReference type="EMBL" id="GFJ81990.1"/>
    </source>
</evidence>
<evidence type="ECO:0000256" key="2">
    <source>
        <dbReference type="ARBA" id="ARBA00023125"/>
    </source>
</evidence>
<dbReference type="SMART" id="SM00342">
    <property type="entry name" value="HTH_ARAC"/>
    <property type="match status" value="1"/>
</dbReference>
<dbReference type="PROSITE" id="PS01124">
    <property type="entry name" value="HTH_ARAC_FAMILY_2"/>
    <property type="match status" value="1"/>
</dbReference>
<dbReference type="PROSITE" id="PS00041">
    <property type="entry name" value="HTH_ARAC_FAMILY_1"/>
    <property type="match status" value="1"/>
</dbReference>
<organism evidence="5 6">
    <name type="scientific">Phytohabitans houttuyneae</name>
    <dbReference type="NCBI Taxonomy" id="1076126"/>
    <lineage>
        <taxon>Bacteria</taxon>
        <taxon>Bacillati</taxon>
        <taxon>Actinomycetota</taxon>
        <taxon>Actinomycetes</taxon>
        <taxon>Micromonosporales</taxon>
        <taxon>Micromonosporaceae</taxon>
    </lineage>
</organism>
<evidence type="ECO:0000313" key="6">
    <source>
        <dbReference type="Proteomes" id="UP000482800"/>
    </source>
</evidence>
<protein>
    <submittedName>
        <fullName evidence="5">AraC family transcriptional regulator</fullName>
    </submittedName>
</protein>
<dbReference type="Pfam" id="PF12833">
    <property type="entry name" value="HTH_18"/>
    <property type="match status" value="1"/>
</dbReference>
<sequence>MGIHVAGGHVTSFHVVTAGVCWLVPDGGDPIQLTRGDVVLAPSGAGHALVDTPGSPVRPLTELIGGPLGEMPPTDLVIEGPGPVTGLLCGGYLLDPGLSHPLTAALPSVVRIAGGHSRVAGLTAAVQLLSDEVDRVDPGAPAVISSLVELLFVYVLRAWLAESSGPATGWIRALYDPVVGKALTLVHKEPGRPWTVASLARAVDCPRATFSRRFTALTGQSPMAYVTLWRMTVASRLLRTDVQPLREVARRVGYDSEFAFARAFKRTVGQSPGRYRTATGPQWTSAPA</sequence>
<comment type="caution">
    <text evidence="5">The sequence shown here is derived from an EMBL/GenBank/DDBJ whole genome shotgun (WGS) entry which is preliminary data.</text>
</comment>
<dbReference type="EMBL" id="BLPF01000002">
    <property type="protein sequence ID" value="GFJ81990.1"/>
    <property type="molecule type" value="Genomic_DNA"/>
</dbReference>
<name>A0A6V8KEV8_9ACTN</name>
<feature type="domain" description="HTH araC/xylS-type" evidence="4">
    <location>
        <begin position="180"/>
        <end position="278"/>
    </location>
</feature>
<evidence type="ECO:0000256" key="1">
    <source>
        <dbReference type="ARBA" id="ARBA00023015"/>
    </source>
</evidence>
<keyword evidence="2" id="KW-0238">DNA-binding</keyword>
<dbReference type="Pfam" id="PF12852">
    <property type="entry name" value="Cupin_6"/>
    <property type="match status" value="1"/>
</dbReference>
<reference evidence="5 6" key="2">
    <citation type="submission" date="2020-03" db="EMBL/GenBank/DDBJ databases">
        <authorList>
            <person name="Ichikawa N."/>
            <person name="Kimura A."/>
            <person name="Kitahashi Y."/>
            <person name="Uohara A."/>
        </authorList>
    </citation>
    <scope>NUCLEOTIDE SEQUENCE [LARGE SCALE GENOMIC DNA]</scope>
    <source>
        <strain evidence="5 6">NBRC 108639</strain>
    </source>
</reference>
<dbReference type="AlphaFoldDB" id="A0A6V8KEV8"/>
<evidence type="ECO:0000259" key="4">
    <source>
        <dbReference type="PROSITE" id="PS01124"/>
    </source>
</evidence>
<dbReference type="PANTHER" id="PTHR46796">
    <property type="entry name" value="HTH-TYPE TRANSCRIPTIONAL ACTIVATOR RHAS-RELATED"/>
    <property type="match status" value="1"/>
</dbReference>
<dbReference type="GO" id="GO:0043565">
    <property type="term" value="F:sequence-specific DNA binding"/>
    <property type="evidence" value="ECO:0007669"/>
    <property type="project" value="InterPro"/>
</dbReference>
<dbReference type="Gene3D" id="1.10.10.60">
    <property type="entry name" value="Homeodomain-like"/>
    <property type="match status" value="2"/>
</dbReference>